<protein>
    <submittedName>
        <fullName evidence="1">Uncharacterized protein</fullName>
    </submittedName>
</protein>
<dbReference type="EMBL" id="JXIG01000601">
    <property type="protein sequence ID" value="KIT99185.1"/>
    <property type="molecule type" value="Genomic_DNA"/>
</dbReference>
<proteinExistence type="predicted"/>
<organism evidence="1 2">
    <name type="scientific">Staphylococcus aureus</name>
    <dbReference type="NCBI Taxonomy" id="1280"/>
    <lineage>
        <taxon>Bacteria</taxon>
        <taxon>Bacillati</taxon>
        <taxon>Bacillota</taxon>
        <taxon>Bacilli</taxon>
        <taxon>Bacillales</taxon>
        <taxon>Staphylococcaceae</taxon>
        <taxon>Staphylococcus</taxon>
    </lineage>
</organism>
<evidence type="ECO:0000313" key="2">
    <source>
        <dbReference type="Proteomes" id="UP000032274"/>
    </source>
</evidence>
<reference evidence="1 2" key="1">
    <citation type="submission" date="2015-01" db="EMBL/GenBank/DDBJ databases">
        <title>Characterization of Swiss Staphylococcus aureus strains involved in food poisoning.</title>
        <authorList>
            <person name="Crovadore J."/>
            <person name="Chablais R."/>
            <person name="Tonacini J."/>
            <person name="Schnyder B."/>
            <person name="Lefort F."/>
        </authorList>
    </citation>
    <scope>NUCLEOTIDE SEQUENCE [LARGE SCALE GENOMIC DNA]</scope>
    <source>
        <strain evidence="1 2">SA-120</strain>
    </source>
</reference>
<accession>A0AA40MJ99</accession>
<name>A0AA40MJ99_STAAU</name>
<comment type="caution">
    <text evidence="1">The sequence shown here is derived from an EMBL/GenBank/DDBJ whole genome shotgun (WGS) entry which is preliminary data.</text>
</comment>
<gene>
    <name evidence="1" type="ORF">QU38_02895</name>
</gene>
<evidence type="ECO:0000313" key="1">
    <source>
        <dbReference type="EMBL" id="KIT99185.1"/>
    </source>
</evidence>
<dbReference type="AlphaFoldDB" id="A0AA40MJ99"/>
<feature type="non-terminal residue" evidence="1">
    <location>
        <position position="104"/>
    </location>
</feature>
<sequence length="104" mass="11029">MRLTVRCIGGKVRGDGALPAVAILEQLLLLVDQLLAAFGGELEVRALDDRIDRAGFLAQAAIDALGHVDVVARGAAAAVLARLGLDRDRQRRAHRLAQLARDAA</sequence>
<dbReference type="Proteomes" id="UP000032274">
    <property type="component" value="Unassembled WGS sequence"/>
</dbReference>